<dbReference type="GO" id="GO:0051539">
    <property type="term" value="F:4 iron, 4 sulfur cluster binding"/>
    <property type="evidence" value="ECO:0007669"/>
    <property type="project" value="UniProtKB-KW"/>
</dbReference>
<dbReference type="PANTHER" id="PTHR43498:SF1">
    <property type="entry name" value="COB--COM HETERODISULFIDE REDUCTASE IRON-SULFUR SUBUNIT A"/>
    <property type="match status" value="1"/>
</dbReference>
<keyword evidence="1" id="KW-0004">4Fe-4S</keyword>
<keyword evidence="4" id="KW-0408">Iron</keyword>
<evidence type="ECO:0000256" key="5">
    <source>
        <dbReference type="ARBA" id="ARBA00023014"/>
    </source>
</evidence>
<dbReference type="SUPFAM" id="SSF51905">
    <property type="entry name" value="FAD/NAD(P)-binding domain"/>
    <property type="match status" value="1"/>
</dbReference>
<protein>
    <recommendedName>
        <fullName evidence="7">FAD-dependent oxidoreductase</fullName>
    </recommendedName>
</protein>
<comment type="caution">
    <text evidence="6">The sequence shown here is derived from an EMBL/GenBank/DDBJ whole genome shotgun (WGS) entry which is preliminary data.</text>
</comment>
<dbReference type="GO" id="GO:0046872">
    <property type="term" value="F:metal ion binding"/>
    <property type="evidence" value="ECO:0007669"/>
    <property type="project" value="UniProtKB-KW"/>
</dbReference>
<dbReference type="Pfam" id="PF12831">
    <property type="entry name" value="FAD_oxidored"/>
    <property type="match status" value="1"/>
</dbReference>
<dbReference type="PANTHER" id="PTHR43498">
    <property type="entry name" value="FERREDOXIN:COB-COM HETERODISULFIDE REDUCTASE SUBUNIT A"/>
    <property type="match status" value="1"/>
</dbReference>
<feature type="non-terminal residue" evidence="6">
    <location>
        <position position="1"/>
    </location>
</feature>
<gene>
    <name evidence="6" type="ORF">S01H1_53537</name>
</gene>
<sequence length="253" mass="27232">VENKSGRGVLRGRCVVDATGDADVAFRAGAECEERDNWLSIWVLEESLEVAQKAVAEGSGAGLLHRVYLGGSDTGKGHPPGMKKFRGTDGKEVTEFILEGRRLVREHYQQKQAGDPAGRLNCFPVTLPAMAPFRTTRRIVGETTLSAGMDGRHFDDSVGLVGDWRGPGRVWEIPYGSLLPRSIDGLLAAGRCISSEGKAWEATRVIHGSAHTGEIAGIAASLAARLDTTPRALDVETIRGELRQRGIAFSVEE</sequence>
<dbReference type="InterPro" id="IPR036188">
    <property type="entry name" value="FAD/NAD-bd_sf"/>
</dbReference>
<proteinExistence type="predicted"/>
<evidence type="ECO:0000313" key="6">
    <source>
        <dbReference type="EMBL" id="GAG24913.1"/>
    </source>
</evidence>
<accession>X0WK88</accession>
<dbReference type="AlphaFoldDB" id="X0WK88"/>
<evidence type="ECO:0000256" key="3">
    <source>
        <dbReference type="ARBA" id="ARBA00023002"/>
    </source>
</evidence>
<evidence type="ECO:0008006" key="7">
    <source>
        <dbReference type="Google" id="ProtNLM"/>
    </source>
</evidence>
<dbReference type="EMBL" id="BARS01034671">
    <property type="protein sequence ID" value="GAG24913.1"/>
    <property type="molecule type" value="Genomic_DNA"/>
</dbReference>
<name>X0WK88_9ZZZZ</name>
<evidence type="ECO:0000256" key="4">
    <source>
        <dbReference type="ARBA" id="ARBA00023004"/>
    </source>
</evidence>
<organism evidence="6">
    <name type="scientific">marine sediment metagenome</name>
    <dbReference type="NCBI Taxonomy" id="412755"/>
    <lineage>
        <taxon>unclassified sequences</taxon>
        <taxon>metagenomes</taxon>
        <taxon>ecological metagenomes</taxon>
    </lineage>
</organism>
<reference evidence="6" key="1">
    <citation type="journal article" date="2014" name="Front. Microbiol.">
        <title>High frequency of phylogenetically diverse reductive dehalogenase-homologous genes in deep subseafloor sedimentary metagenomes.</title>
        <authorList>
            <person name="Kawai M."/>
            <person name="Futagami T."/>
            <person name="Toyoda A."/>
            <person name="Takaki Y."/>
            <person name="Nishi S."/>
            <person name="Hori S."/>
            <person name="Arai W."/>
            <person name="Tsubouchi T."/>
            <person name="Morono Y."/>
            <person name="Uchiyama I."/>
            <person name="Ito T."/>
            <person name="Fujiyama A."/>
            <person name="Inagaki F."/>
            <person name="Takami H."/>
        </authorList>
    </citation>
    <scope>NUCLEOTIDE SEQUENCE</scope>
    <source>
        <strain evidence="6">Expedition CK06-06</strain>
    </source>
</reference>
<dbReference type="GO" id="GO:0016491">
    <property type="term" value="F:oxidoreductase activity"/>
    <property type="evidence" value="ECO:0007669"/>
    <property type="project" value="UniProtKB-KW"/>
</dbReference>
<keyword evidence="5" id="KW-0411">Iron-sulfur</keyword>
<keyword evidence="3" id="KW-0560">Oxidoreductase</keyword>
<evidence type="ECO:0000256" key="1">
    <source>
        <dbReference type="ARBA" id="ARBA00022485"/>
    </source>
</evidence>
<keyword evidence="2" id="KW-0479">Metal-binding</keyword>
<evidence type="ECO:0000256" key="2">
    <source>
        <dbReference type="ARBA" id="ARBA00022723"/>
    </source>
</evidence>
<dbReference type="InterPro" id="IPR039650">
    <property type="entry name" value="HdrA-like"/>
</dbReference>